<organism evidence="3 4">
    <name type="scientific">Stylosanthes scabra</name>
    <dbReference type="NCBI Taxonomy" id="79078"/>
    <lineage>
        <taxon>Eukaryota</taxon>
        <taxon>Viridiplantae</taxon>
        <taxon>Streptophyta</taxon>
        <taxon>Embryophyta</taxon>
        <taxon>Tracheophyta</taxon>
        <taxon>Spermatophyta</taxon>
        <taxon>Magnoliopsida</taxon>
        <taxon>eudicotyledons</taxon>
        <taxon>Gunneridae</taxon>
        <taxon>Pentapetalae</taxon>
        <taxon>rosids</taxon>
        <taxon>fabids</taxon>
        <taxon>Fabales</taxon>
        <taxon>Fabaceae</taxon>
        <taxon>Papilionoideae</taxon>
        <taxon>50 kb inversion clade</taxon>
        <taxon>dalbergioids sensu lato</taxon>
        <taxon>Dalbergieae</taxon>
        <taxon>Pterocarpus clade</taxon>
        <taxon>Stylosanthes</taxon>
    </lineage>
</organism>
<dbReference type="PANTHER" id="PTHR11926">
    <property type="entry name" value="GLUCOSYL/GLUCURONOSYL TRANSFERASES"/>
    <property type="match status" value="1"/>
</dbReference>
<proteinExistence type="inferred from homology"/>
<reference evidence="3 4" key="1">
    <citation type="journal article" date="2023" name="Plants (Basel)">
        <title>Bridging the Gap: Combining Genomics and Transcriptomics Approaches to Understand Stylosanthes scabra, an Orphan Legume from the Brazilian Caatinga.</title>
        <authorList>
            <person name="Ferreira-Neto J.R.C."/>
            <person name="da Silva M.D."/>
            <person name="Binneck E."/>
            <person name="de Melo N.F."/>
            <person name="da Silva R.H."/>
            <person name="de Melo A.L.T.M."/>
            <person name="Pandolfi V."/>
            <person name="Bustamante F.O."/>
            <person name="Brasileiro-Vidal A.C."/>
            <person name="Benko-Iseppon A.M."/>
        </authorList>
    </citation>
    <scope>NUCLEOTIDE SEQUENCE [LARGE SCALE GENOMIC DNA]</scope>
    <source>
        <tissue evidence="3">Leaves</tissue>
    </source>
</reference>
<evidence type="ECO:0000256" key="1">
    <source>
        <dbReference type="ARBA" id="ARBA00009995"/>
    </source>
</evidence>
<name>A0ABU6ZAS7_9FABA</name>
<dbReference type="CDD" id="cd03784">
    <property type="entry name" value="GT1_Gtf-like"/>
    <property type="match status" value="1"/>
</dbReference>
<dbReference type="PANTHER" id="PTHR11926:SF1530">
    <property type="entry name" value="EF-HAND DOMAIN-CONTAINING PROTEIN"/>
    <property type="match status" value="1"/>
</dbReference>
<dbReference type="EMBL" id="JASCZI010271961">
    <property type="protein sequence ID" value="MED6218428.1"/>
    <property type="molecule type" value="Genomic_DNA"/>
</dbReference>
<dbReference type="Proteomes" id="UP001341840">
    <property type="component" value="Unassembled WGS sequence"/>
</dbReference>
<keyword evidence="4" id="KW-1185">Reference proteome</keyword>
<evidence type="ECO:0000313" key="4">
    <source>
        <dbReference type="Proteomes" id="UP001341840"/>
    </source>
</evidence>
<evidence type="ECO:0000313" key="3">
    <source>
        <dbReference type="EMBL" id="MED6218428.1"/>
    </source>
</evidence>
<gene>
    <name evidence="3" type="ORF">PIB30_026653</name>
</gene>
<dbReference type="InterPro" id="IPR002213">
    <property type="entry name" value="UDP_glucos_trans"/>
</dbReference>
<dbReference type="Gene3D" id="3.40.50.2000">
    <property type="entry name" value="Glycogen Phosphorylase B"/>
    <property type="match status" value="2"/>
</dbReference>
<protein>
    <submittedName>
        <fullName evidence="3">Uncharacterized protein</fullName>
    </submittedName>
</protein>
<sequence>MSDVPNVLVLPSPAQGHVNPMIILSQRLVEYGCNVIFVNTESIHNKVITSMGNQEGGITGGSRIKLVSLPDGLGPHADRNNFKELFGSMLNNMPAMLEKLIEDLSLKDGIRVNCIVADVVMVWAFEIARKIGIKDVLFCPASASLIALQRSIPKLIEDGIIDSNGLPITQKTFQLSPSFPAMDSDSIWWTKTVDSASRKDTFDAAVHCMQIQESTELWLCNSTPEIEPGAFSYLPKLLPIGPLLRDVTEEKSLGQFWEEDHSCLSWLDQQPHASVIYVAFGSTTLFDKNQFTELALGLELTNRPFLWVVRQDSDCNNKVSLPNEFKGNQGKIVEWAPQQKVLSHPAIACFVSHCGWNSTIEGLSNGVPFLCWPYFADQFLNKTYICDALKVGLGFDLHENELISREEIKVKVDKVLGDENIRSKAHVLKEKLLNNIKDEGRSSENLKKFIKWLKE</sequence>
<dbReference type="SUPFAM" id="SSF53756">
    <property type="entry name" value="UDP-Glycosyltransferase/glycogen phosphorylase"/>
    <property type="match status" value="1"/>
</dbReference>
<comment type="similarity">
    <text evidence="1">Belongs to the UDP-glycosyltransferase family.</text>
</comment>
<dbReference type="Pfam" id="PF00201">
    <property type="entry name" value="UDPGT"/>
    <property type="match status" value="1"/>
</dbReference>
<comment type="caution">
    <text evidence="3">The sequence shown here is derived from an EMBL/GenBank/DDBJ whole genome shotgun (WGS) entry which is preliminary data.</text>
</comment>
<evidence type="ECO:0000256" key="2">
    <source>
        <dbReference type="ARBA" id="ARBA00022679"/>
    </source>
</evidence>
<accession>A0ABU6ZAS7</accession>
<keyword evidence="2" id="KW-0808">Transferase</keyword>